<feature type="domain" description="Response regulatory" evidence="7">
    <location>
        <begin position="4"/>
        <end position="117"/>
    </location>
</feature>
<evidence type="ECO:0000256" key="2">
    <source>
        <dbReference type="ARBA" id="ARBA00023012"/>
    </source>
</evidence>
<dbReference type="InterPro" id="IPR001789">
    <property type="entry name" value="Sig_transdc_resp-reg_receiver"/>
</dbReference>
<evidence type="ECO:0000256" key="3">
    <source>
        <dbReference type="ARBA" id="ARBA00023015"/>
    </source>
</evidence>
<sequence>METTILVVEDDRLVLHLLARGLSDAGYQILAADSGEMAMQLCSAQQPDLALLDIHLPGISGIEFAQWLKNTLAVPFLFLSAYDDSATVATAAELGALGYLVKPLDVPQVLPTIRTALQRATEIKQLHQAELNLKTALHTSRNISMAIGLLMQRFGSTSDETFDALRAYCRSNRKRMLDVAEQVVEQRQEVDLAPHLRKSKP</sequence>
<protein>
    <submittedName>
        <fullName evidence="9">Putative transcriptional regulatory protein pdtaR</fullName>
    </submittedName>
</protein>
<evidence type="ECO:0000256" key="4">
    <source>
        <dbReference type="ARBA" id="ARBA00023125"/>
    </source>
</evidence>
<evidence type="ECO:0000259" key="8">
    <source>
        <dbReference type="PROSITE" id="PS50921"/>
    </source>
</evidence>
<dbReference type="GO" id="GO:0032993">
    <property type="term" value="C:protein-DNA complex"/>
    <property type="evidence" value="ECO:0007669"/>
    <property type="project" value="TreeGrafter"/>
</dbReference>
<evidence type="ECO:0000313" key="9">
    <source>
        <dbReference type="EMBL" id="BBE51386.1"/>
    </source>
</evidence>
<evidence type="ECO:0000256" key="1">
    <source>
        <dbReference type="ARBA" id="ARBA00022553"/>
    </source>
</evidence>
<dbReference type="Pfam" id="PF03861">
    <property type="entry name" value="ANTAR"/>
    <property type="match status" value="1"/>
</dbReference>
<dbReference type="KEGG" id="fam:OYT1_ch1859"/>
<name>A0A2Z6GCX7_9PROT</name>
<dbReference type="InterPro" id="IPR011006">
    <property type="entry name" value="CheY-like_superfamily"/>
</dbReference>
<dbReference type="RefSeq" id="WP_062626060.1">
    <property type="nucleotide sequence ID" value="NZ_AP018738.1"/>
</dbReference>
<proteinExistence type="predicted"/>
<reference evidence="9 10" key="1">
    <citation type="submission" date="2018-06" db="EMBL/GenBank/DDBJ databases">
        <title>OYT1 Genome Sequencing.</title>
        <authorList>
            <person name="Kato S."/>
            <person name="Itoh T."/>
            <person name="Ohkuma M."/>
        </authorList>
    </citation>
    <scope>NUCLEOTIDE SEQUENCE [LARGE SCALE GENOMIC DNA]</scope>
    <source>
        <strain evidence="9 10">OYT1</strain>
    </source>
</reference>
<dbReference type="PROSITE" id="PS50110">
    <property type="entry name" value="RESPONSE_REGULATORY"/>
    <property type="match status" value="1"/>
</dbReference>
<feature type="modified residue" description="4-aspartylphosphate" evidence="6">
    <location>
        <position position="53"/>
    </location>
</feature>
<dbReference type="GO" id="GO:0000976">
    <property type="term" value="F:transcription cis-regulatory region binding"/>
    <property type="evidence" value="ECO:0007669"/>
    <property type="project" value="TreeGrafter"/>
</dbReference>
<evidence type="ECO:0000256" key="6">
    <source>
        <dbReference type="PROSITE-ProRule" id="PRU00169"/>
    </source>
</evidence>
<evidence type="ECO:0000259" key="7">
    <source>
        <dbReference type="PROSITE" id="PS50110"/>
    </source>
</evidence>
<dbReference type="PROSITE" id="PS50921">
    <property type="entry name" value="ANTAR"/>
    <property type="match status" value="1"/>
</dbReference>
<dbReference type="GO" id="GO:0005829">
    <property type="term" value="C:cytosol"/>
    <property type="evidence" value="ECO:0007669"/>
    <property type="project" value="TreeGrafter"/>
</dbReference>
<dbReference type="SMART" id="SM00448">
    <property type="entry name" value="REC"/>
    <property type="match status" value="1"/>
</dbReference>
<dbReference type="AlphaFoldDB" id="A0A2Z6GCX7"/>
<dbReference type="STRING" id="1188319.OYT1_00851"/>
<keyword evidence="4" id="KW-0238">DNA-binding</keyword>
<dbReference type="GO" id="GO:0003723">
    <property type="term" value="F:RNA binding"/>
    <property type="evidence" value="ECO:0007669"/>
    <property type="project" value="InterPro"/>
</dbReference>
<dbReference type="PANTHER" id="PTHR48111:SF1">
    <property type="entry name" value="TWO-COMPONENT RESPONSE REGULATOR ORR33"/>
    <property type="match status" value="1"/>
</dbReference>
<keyword evidence="3" id="KW-0805">Transcription regulation</keyword>
<dbReference type="SUPFAM" id="SSF52172">
    <property type="entry name" value="CheY-like"/>
    <property type="match status" value="1"/>
</dbReference>
<dbReference type="PANTHER" id="PTHR48111">
    <property type="entry name" value="REGULATOR OF RPOS"/>
    <property type="match status" value="1"/>
</dbReference>
<dbReference type="PIRSF" id="PIRSF036382">
    <property type="entry name" value="RR_antiterm"/>
    <property type="match status" value="1"/>
</dbReference>
<dbReference type="OrthoDB" id="9801101at2"/>
<dbReference type="Proteomes" id="UP000033070">
    <property type="component" value="Chromosome"/>
</dbReference>
<keyword evidence="1 6" id="KW-0597">Phosphoprotein</keyword>
<dbReference type="InterPro" id="IPR036388">
    <property type="entry name" value="WH-like_DNA-bd_sf"/>
</dbReference>
<dbReference type="InterPro" id="IPR039420">
    <property type="entry name" value="WalR-like"/>
</dbReference>
<keyword evidence="5" id="KW-0804">Transcription</keyword>
<dbReference type="GO" id="GO:0000156">
    <property type="term" value="F:phosphorelay response regulator activity"/>
    <property type="evidence" value="ECO:0007669"/>
    <property type="project" value="TreeGrafter"/>
</dbReference>
<dbReference type="Pfam" id="PF00072">
    <property type="entry name" value="Response_reg"/>
    <property type="match status" value="1"/>
</dbReference>
<feature type="domain" description="ANTAR" evidence="8">
    <location>
        <begin position="123"/>
        <end position="184"/>
    </location>
</feature>
<dbReference type="Gene3D" id="3.40.50.2300">
    <property type="match status" value="1"/>
</dbReference>
<dbReference type="InterPro" id="IPR008327">
    <property type="entry name" value="Sig_transdc_resp-reg_antiterm"/>
</dbReference>
<organism evidence="9 10">
    <name type="scientific">Ferriphaselus amnicola</name>
    <dbReference type="NCBI Taxonomy" id="1188319"/>
    <lineage>
        <taxon>Bacteria</taxon>
        <taxon>Pseudomonadati</taxon>
        <taxon>Pseudomonadota</taxon>
        <taxon>Betaproteobacteria</taxon>
        <taxon>Nitrosomonadales</taxon>
        <taxon>Gallionellaceae</taxon>
        <taxon>Ferriphaselus</taxon>
    </lineage>
</organism>
<keyword evidence="2" id="KW-0902">Two-component regulatory system</keyword>
<dbReference type="SMART" id="SM01012">
    <property type="entry name" value="ANTAR"/>
    <property type="match status" value="1"/>
</dbReference>
<dbReference type="EMBL" id="AP018738">
    <property type="protein sequence ID" value="BBE51386.1"/>
    <property type="molecule type" value="Genomic_DNA"/>
</dbReference>
<dbReference type="GO" id="GO:0006355">
    <property type="term" value="P:regulation of DNA-templated transcription"/>
    <property type="evidence" value="ECO:0007669"/>
    <property type="project" value="TreeGrafter"/>
</dbReference>
<gene>
    <name evidence="9" type="ORF">OYT1_ch1859</name>
</gene>
<dbReference type="Gene3D" id="1.10.10.10">
    <property type="entry name" value="Winged helix-like DNA-binding domain superfamily/Winged helix DNA-binding domain"/>
    <property type="match status" value="1"/>
</dbReference>
<evidence type="ECO:0000313" key="10">
    <source>
        <dbReference type="Proteomes" id="UP000033070"/>
    </source>
</evidence>
<accession>A0A2Z6GCX7</accession>
<evidence type="ECO:0000256" key="5">
    <source>
        <dbReference type="ARBA" id="ARBA00023163"/>
    </source>
</evidence>
<keyword evidence="10" id="KW-1185">Reference proteome</keyword>
<dbReference type="InterPro" id="IPR005561">
    <property type="entry name" value="ANTAR"/>
</dbReference>